<reference evidence="1 2" key="1">
    <citation type="journal article" date="2019" name="Int. J. Syst. Evol. Microbiol.">
        <title>The Global Catalogue of Microorganisms (GCM) 10K type strain sequencing project: providing services to taxonomists for standard genome sequencing and annotation.</title>
        <authorList>
            <consortium name="The Broad Institute Genomics Platform"/>
            <consortium name="The Broad Institute Genome Sequencing Center for Infectious Disease"/>
            <person name="Wu L."/>
            <person name="Ma J."/>
        </authorList>
    </citation>
    <scope>NUCLEOTIDE SEQUENCE [LARGE SCALE GENOMIC DNA]</scope>
    <source>
        <strain evidence="1 2">JCM 14545</strain>
    </source>
</reference>
<keyword evidence="2" id="KW-1185">Reference proteome</keyword>
<sequence>MINRLLGVACGVAAVAGLCSCSNPSGKSWAITYELSGDAPGATVTELTYNESNDRYQDEVSGHRLTGPLGLPWKLDVVVSAGRAAMVTATPAGKAVLSCRVLLDGKKELAKATAPGPGQAVKCDRTTDS</sequence>
<dbReference type="RefSeq" id="WP_344415184.1">
    <property type="nucleotide sequence ID" value="NZ_BAAANN010000005.1"/>
</dbReference>
<evidence type="ECO:0008006" key="3">
    <source>
        <dbReference type="Google" id="ProtNLM"/>
    </source>
</evidence>
<dbReference type="Gene3D" id="2.60.40.2880">
    <property type="entry name" value="MmpS1-5, C-terminal soluble domain"/>
    <property type="match status" value="1"/>
</dbReference>
<organism evidence="1 2">
    <name type="scientific">Amycolatopsis minnesotensis</name>
    <dbReference type="NCBI Taxonomy" id="337894"/>
    <lineage>
        <taxon>Bacteria</taxon>
        <taxon>Bacillati</taxon>
        <taxon>Actinomycetota</taxon>
        <taxon>Actinomycetes</taxon>
        <taxon>Pseudonocardiales</taxon>
        <taxon>Pseudonocardiaceae</taxon>
        <taxon>Amycolatopsis</taxon>
    </lineage>
</organism>
<comment type="caution">
    <text evidence="1">The sequence shown here is derived from an EMBL/GenBank/DDBJ whole genome shotgun (WGS) entry which is preliminary data.</text>
</comment>
<accession>A0ABN2QB15</accession>
<dbReference type="Proteomes" id="UP001501116">
    <property type="component" value="Unassembled WGS sequence"/>
</dbReference>
<dbReference type="PROSITE" id="PS51257">
    <property type="entry name" value="PROKAR_LIPOPROTEIN"/>
    <property type="match status" value="1"/>
</dbReference>
<dbReference type="InterPro" id="IPR038468">
    <property type="entry name" value="MmpS_C"/>
</dbReference>
<gene>
    <name evidence="1" type="ORF">GCM10009754_16280</name>
</gene>
<proteinExistence type="predicted"/>
<name>A0ABN2QB15_9PSEU</name>
<evidence type="ECO:0000313" key="1">
    <source>
        <dbReference type="EMBL" id="GAA1948596.1"/>
    </source>
</evidence>
<dbReference type="EMBL" id="BAAANN010000005">
    <property type="protein sequence ID" value="GAA1948596.1"/>
    <property type="molecule type" value="Genomic_DNA"/>
</dbReference>
<protein>
    <recommendedName>
        <fullName evidence="3">MmpS family membrane protein</fullName>
    </recommendedName>
</protein>
<evidence type="ECO:0000313" key="2">
    <source>
        <dbReference type="Proteomes" id="UP001501116"/>
    </source>
</evidence>